<protein>
    <submittedName>
        <fullName evidence="1">Uncharacterized protein</fullName>
    </submittedName>
</protein>
<reference evidence="1" key="1">
    <citation type="journal article" date="2021" name="Proc. Natl. Acad. Sci. U.S.A.">
        <title>A Catalog of Tens of Thousands of Viruses from Human Metagenomes Reveals Hidden Associations with Chronic Diseases.</title>
        <authorList>
            <person name="Tisza M.J."/>
            <person name="Buck C.B."/>
        </authorList>
    </citation>
    <scope>NUCLEOTIDE SEQUENCE</scope>
    <source>
        <strain evidence="1">CtZD11</strain>
    </source>
</reference>
<name>A0A8S5U562_9CAUD</name>
<sequence length="88" mass="10125">MQTGRSRPPLLCLKKYTFPYTGKRAEKVLKKFCVLGLTTKFIQCILKAQNKFSALHLENLIPVHFSRTAGEIRISAYQGRKEKAERNI</sequence>
<accession>A0A8S5U562</accession>
<evidence type="ECO:0000313" key="1">
    <source>
        <dbReference type="EMBL" id="DAF89616.1"/>
    </source>
</evidence>
<proteinExistence type="predicted"/>
<organism evidence="1">
    <name type="scientific">Siphoviridae sp. ctZD11</name>
    <dbReference type="NCBI Taxonomy" id="2825556"/>
    <lineage>
        <taxon>Viruses</taxon>
        <taxon>Duplodnaviria</taxon>
        <taxon>Heunggongvirae</taxon>
        <taxon>Uroviricota</taxon>
        <taxon>Caudoviricetes</taxon>
    </lineage>
</organism>
<dbReference type="EMBL" id="BK016014">
    <property type="protein sequence ID" value="DAF89616.1"/>
    <property type="molecule type" value="Genomic_DNA"/>
</dbReference>